<dbReference type="InterPro" id="IPR021241">
    <property type="entry name" value="CsiV"/>
</dbReference>
<feature type="signal peptide" evidence="1">
    <location>
        <begin position="1"/>
        <end position="20"/>
    </location>
</feature>
<protein>
    <submittedName>
        <fullName evidence="2">CsiV family protein</fullName>
    </submittedName>
</protein>
<proteinExistence type="predicted"/>
<dbReference type="RefSeq" id="WP_131257047.1">
    <property type="nucleotide sequence ID" value="NZ_JBHSUS010000001.1"/>
</dbReference>
<organism evidence="2 3">
    <name type="scientific">Pseudobowmanella zhangzhouensis</name>
    <dbReference type="NCBI Taxonomy" id="1537679"/>
    <lineage>
        <taxon>Bacteria</taxon>
        <taxon>Pseudomonadati</taxon>
        <taxon>Pseudomonadota</taxon>
        <taxon>Gammaproteobacteria</taxon>
        <taxon>Alteromonadales</taxon>
        <taxon>Alteromonadaceae</taxon>
    </lineage>
</organism>
<gene>
    <name evidence="2" type="ORF">ACFP85_08400</name>
</gene>
<sequence>MKKLHASLCLTALFSSAAFAAEPEQDWWFDVEVILFKQDAKQVHEKFDAVINPIDISKANDLLRDHLQPDLSPLAQALPNCQRAQPASLFTPVNVDRLQVVSTQNTLSQTAEYQQLPAAIDQFQASVQQTGEVTDLPYYNDGLYEVSEVAGPARPWWFTHYDWQNALRLDCQDDSQTPFRRSQLPLPATLDGIIEGIGATYPVGFHLLPASEFGLNDIYRQIQRRRNMQPMLHLAWRQPVVFGKNNATPVRLFAGTNFTSQFDYWGNMLRPAPAERQLGFFPVWPDADPSVYEAMQAAYQQSLRSDSSMDIVSQVEQALANETLPAILEKQEAIVKQKFVGQLPAQVWELDGLLKVYLQYVNRVPYLHIDSAFNYREPVMLDGAPDLTQTDGPYTPNLFLQAFPFNQLRRVISTQVHYFDHPYFGLVVQIRRYRMPAMPESDAELSQ</sequence>
<dbReference type="Pfam" id="PF10972">
    <property type="entry name" value="CsiV"/>
    <property type="match status" value="1"/>
</dbReference>
<accession>A0ABW1XMZ4</accession>
<evidence type="ECO:0000313" key="2">
    <source>
        <dbReference type="EMBL" id="MFC6440165.1"/>
    </source>
</evidence>
<name>A0ABW1XMZ4_9ALTE</name>
<keyword evidence="3" id="KW-1185">Reference proteome</keyword>
<reference evidence="3" key="1">
    <citation type="journal article" date="2019" name="Int. J. Syst. Evol. Microbiol.">
        <title>The Global Catalogue of Microorganisms (GCM) 10K type strain sequencing project: providing services to taxonomists for standard genome sequencing and annotation.</title>
        <authorList>
            <consortium name="The Broad Institute Genomics Platform"/>
            <consortium name="The Broad Institute Genome Sequencing Center for Infectious Disease"/>
            <person name="Wu L."/>
            <person name="Ma J."/>
        </authorList>
    </citation>
    <scope>NUCLEOTIDE SEQUENCE [LARGE SCALE GENOMIC DNA]</scope>
    <source>
        <strain evidence="3">CGMCC 1.16031</strain>
    </source>
</reference>
<comment type="caution">
    <text evidence="2">The sequence shown here is derived from an EMBL/GenBank/DDBJ whole genome shotgun (WGS) entry which is preliminary data.</text>
</comment>
<dbReference type="Proteomes" id="UP001596364">
    <property type="component" value="Unassembled WGS sequence"/>
</dbReference>
<keyword evidence="1" id="KW-0732">Signal</keyword>
<feature type="chain" id="PRO_5046675157" evidence="1">
    <location>
        <begin position="21"/>
        <end position="447"/>
    </location>
</feature>
<dbReference type="EMBL" id="JBHSUS010000001">
    <property type="protein sequence ID" value="MFC6440165.1"/>
    <property type="molecule type" value="Genomic_DNA"/>
</dbReference>
<evidence type="ECO:0000256" key="1">
    <source>
        <dbReference type="SAM" id="SignalP"/>
    </source>
</evidence>
<evidence type="ECO:0000313" key="3">
    <source>
        <dbReference type="Proteomes" id="UP001596364"/>
    </source>
</evidence>